<gene>
    <name evidence="1" type="ORF">MRATA1EN3_LOCUS4411</name>
</gene>
<accession>A0ACB0DYI3</accession>
<sequence>MGARPAGGPLEDGRAPKTPFLRTEMGTAEARGDTGPIPGPETRHTPWSSQAQEPHPLSPPAPSTCSTAEKPSLRAGGSWQRTCPARDESGPTRSNTGQSRQQMNDALQKESDLTGCKPCSLPRTGCSLTLTCVFRPPSCFTSPDTADGSGHGDAVSAIPGSSRPGSREETDKEK</sequence>
<evidence type="ECO:0000313" key="2">
    <source>
        <dbReference type="Proteomes" id="UP001162501"/>
    </source>
</evidence>
<dbReference type="Proteomes" id="UP001162501">
    <property type="component" value="Chromosome 11"/>
</dbReference>
<reference evidence="1" key="1">
    <citation type="submission" date="2023-05" db="EMBL/GenBank/DDBJ databases">
        <authorList>
            <consortium name="ELIXIR-Norway"/>
        </authorList>
    </citation>
    <scope>NUCLEOTIDE SEQUENCE</scope>
</reference>
<organism evidence="1 2">
    <name type="scientific">Rangifer tarandus platyrhynchus</name>
    <name type="common">Svalbard reindeer</name>
    <dbReference type="NCBI Taxonomy" id="3082113"/>
    <lineage>
        <taxon>Eukaryota</taxon>
        <taxon>Metazoa</taxon>
        <taxon>Chordata</taxon>
        <taxon>Craniata</taxon>
        <taxon>Vertebrata</taxon>
        <taxon>Euteleostomi</taxon>
        <taxon>Mammalia</taxon>
        <taxon>Eutheria</taxon>
        <taxon>Laurasiatheria</taxon>
        <taxon>Artiodactyla</taxon>
        <taxon>Ruminantia</taxon>
        <taxon>Pecora</taxon>
        <taxon>Cervidae</taxon>
        <taxon>Odocoileinae</taxon>
        <taxon>Rangifer</taxon>
    </lineage>
</organism>
<proteinExistence type="predicted"/>
<name>A0ACB0DYI3_RANTA</name>
<dbReference type="EMBL" id="OX596095">
    <property type="protein sequence ID" value="CAI9693198.1"/>
    <property type="molecule type" value="Genomic_DNA"/>
</dbReference>
<evidence type="ECO:0000313" key="1">
    <source>
        <dbReference type="EMBL" id="CAI9693198.1"/>
    </source>
</evidence>
<protein>
    <submittedName>
        <fullName evidence="1">Uncharacterized protein</fullName>
    </submittedName>
</protein>